<protein>
    <submittedName>
        <fullName evidence="1">Uncharacterized protein</fullName>
    </submittedName>
</protein>
<proteinExistence type="predicted"/>
<name>A0A7X9QI96_STRRT</name>
<dbReference type="RefSeq" id="WP_193524094.1">
    <property type="nucleotide sequence ID" value="NZ_JABASA010000038.1"/>
</dbReference>
<dbReference type="AlphaFoldDB" id="A0A7X9QI96"/>
<organism evidence="1 2">
    <name type="scientific">Streptococcus ratti</name>
    <dbReference type="NCBI Taxonomy" id="1341"/>
    <lineage>
        <taxon>Bacteria</taxon>
        <taxon>Bacillati</taxon>
        <taxon>Bacillota</taxon>
        <taxon>Bacilli</taxon>
        <taxon>Lactobacillales</taxon>
        <taxon>Streptococcaceae</taxon>
        <taxon>Streptococcus</taxon>
    </lineage>
</organism>
<dbReference type="EMBL" id="JABASA010000038">
    <property type="protein sequence ID" value="NMD50020.1"/>
    <property type="molecule type" value="Genomic_DNA"/>
</dbReference>
<gene>
    <name evidence="1" type="ORF">HHO37_10330</name>
</gene>
<comment type="caution">
    <text evidence="1">The sequence shown here is derived from an EMBL/GenBank/DDBJ whole genome shotgun (WGS) entry which is preliminary data.</text>
</comment>
<evidence type="ECO:0000313" key="2">
    <source>
        <dbReference type="Proteomes" id="UP000532121"/>
    </source>
</evidence>
<evidence type="ECO:0000313" key="1">
    <source>
        <dbReference type="EMBL" id="NMD50020.1"/>
    </source>
</evidence>
<accession>A0A7X9QI96</accession>
<sequence length="58" mass="6435">MKTTDIFTFLNHHEILTSYELSQVNGGRAGSTGLGVLDSTVLLQKRSSANYYKEKGTR</sequence>
<dbReference type="Proteomes" id="UP000532121">
    <property type="component" value="Unassembled WGS sequence"/>
</dbReference>
<reference evidence="1 2" key="1">
    <citation type="submission" date="2020-04" db="EMBL/GenBank/DDBJ databases">
        <title>MicrobeNet Type strains.</title>
        <authorList>
            <person name="Nicholson A.C."/>
        </authorList>
    </citation>
    <scope>NUCLEOTIDE SEQUENCE [LARGE SCALE GENOMIC DNA]</scope>
    <source>
        <strain evidence="1 2">DSM 22768</strain>
    </source>
</reference>